<organism evidence="1 2">
    <name type="scientific">Camelliibacillus cellulosilyticus</name>
    <dbReference type="NCBI Taxonomy" id="2174486"/>
    <lineage>
        <taxon>Bacteria</taxon>
        <taxon>Bacillati</taxon>
        <taxon>Bacillota</taxon>
        <taxon>Bacilli</taxon>
        <taxon>Bacillales</taxon>
        <taxon>Sporolactobacillaceae</taxon>
        <taxon>Camelliibacillus</taxon>
    </lineage>
</organism>
<evidence type="ECO:0000313" key="1">
    <source>
        <dbReference type="EMBL" id="MFC4619327.1"/>
    </source>
</evidence>
<proteinExistence type="predicted"/>
<protein>
    <submittedName>
        <fullName evidence="1">Uncharacterized protein</fullName>
    </submittedName>
</protein>
<dbReference type="RefSeq" id="WP_376846422.1">
    <property type="nucleotide sequence ID" value="NZ_JBHSFW010000007.1"/>
</dbReference>
<sequence length="74" mass="8344">MLWIATQDKQSLVNVKEVTVNGKKIEGFIGNGLLDSKVLGKYESNERALEILNQMFEEIEGNRGITVTFTMPQK</sequence>
<evidence type="ECO:0000313" key="2">
    <source>
        <dbReference type="Proteomes" id="UP001596022"/>
    </source>
</evidence>
<gene>
    <name evidence="1" type="ORF">ACFO4N_11445</name>
</gene>
<comment type="caution">
    <text evidence="1">The sequence shown here is derived from an EMBL/GenBank/DDBJ whole genome shotgun (WGS) entry which is preliminary data.</text>
</comment>
<accession>A0ABV9GM45</accession>
<dbReference type="EMBL" id="JBHSFW010000007">
    <property type="protein sequence ID" value="MFC4619327.1"/>
    <property type="molecule type" value="Genomic_DNA"/>
</dbReference>
<keyword evidence="2" id="KW-1185">Reference proteome</keyword>
<dbReference type="Proteomes" id="UP001596022">
    <property type="component" value="Unassembled WGS sequence"/>
</dbReference>
<name>A0ABV9GM45_9BACL</name>
<reference evidence="2" key="1">
    <citation type="journal article" date="2019" name="Int. J. Syst. Evol. Microbiol.">
        <title>The Global Catalogue of Microorganisms (GCM) 10K type strain sequencing project: providing services to taxonomists for standard genome sequencing and annotation.</title>
        <authorList>
            <consortium name="The Broad Institute Genomics Platform"/>
            <consortium name="The Broad Institute Genome Sequencing Center for Infectious Disease"/>
            <person name="Wu L."/>
            <person name="Ma J."/>
        </authorList>
    </citation>
    <scope>NUCLEOTIDE SEQUENCE [LARGE SCALE GENOMIC DNA]</scope>
    <source>
        <strain evidence="2">CGMCC 1.16306</strain>
    </source>
</reference>